<proteinExistence type="predicted"/>
<sequence length="156" mass="16650">MDLQPDELAGVVDLFGSLTSAELVDACGELAFKQGVDADPDAVAGAIDSAVDSYHLVAVDDHAVDTDETLLVVGPVAFPALPDGAADLPHIMDVPARDLARDAVIEAVKSRFREDAVMAVKNGDEDRVETLLDVSYDIEAWESVEMDGLRDRLDDV</sequence>
<organism evidence="1 2">
    <name type="scientific">Haloarcula vallismortis</name>
    <name type="common">Halobacterium vallismortis</name>
    <dbReference type="NCBI Taxonomy" id="28442"/>
    <lineage>
        <taxon>Archaea</taxon>
        <taxon>Methanobacteriati</taxon>
        <taxon>Methanobacteriota</taxon>
        <taxon>Stenosarchaea group</taxon>
        <taxon>Halobacteria</taxon>
        <taxon>Halobacteriales</taxon>
        <taxon>Haloarculaceae</taxon>
        <taxon>Haloarcula</taxon>
    </lineage>
</organism>
<dbReference type="Proteomes" id="UP000182573">
    <property type="component" value="Unassembled WGS sequence"/>
</dbReference>
<dbReference type="RefSeq" id="WP_004517189.1">
    <property type="nucleotide sequence ID" value="NZ_FNOF01000005.1"/>
</dbReference>
<protein>
    <submittedName>
        <fullName evidence="1">Uncharacterized protein</fullName>
    </submittedName>
</protein>
<dbReference type="AlphaFoldDB" id="A0A1H2VEJ2"/>
<name>A0A1H2VEJ2_HALVA</name>
<evidence type="ECO:0000313" key="2">
    <source>
        <dbReference type="Proteomes" id="UP000182573"/>
    </source>
</evidence>
<dbReference type="STRING" id="28442.SAMN05443574_105262"/>
<dbReference type="InterPro" id="IPR055533">
    <property type="entry name" value="DUF7109"/>
</dbReference>
<evidence type="ECO:0000313" key="1">
    <source>
        <dbReference type="EMBL" id="SDW66738.1"/>
    </source>
</evidence>
<dbReference type="Pfam" id="PF23421">
    <property type="entry name" value="DUF7109"/>
    <property type="match status" value="1"/>
</dbReference>
<reference evidence="1 2" key="1">
    <citation type="submission" date="2016-10" db="EMBL/GenBank/DDBJ databases">
        <authorList>
            <person name="de Groot N.N."/>
        </authorList>
    </citation>
    <scope>NUCLEOTIDE SEQUENCE [LARGE SCALE GENOMIC DNA]</scope>
    <source>
        <strain evidence="1 2">DSM 3756</strain>
    </source>
</reference>
<accession>A0A1H2VEJ2</accession>
<dbReference type="EMBL" id="FNOF01000005">
    <property type="protein sequence ID" value="SDW66738.1"/>
    <property type="molecule type" value="Genomic_DNA"/>
</dbReference>
<gene>
    <name evidence="1" type="ORF">SAMN05443574_105262</name>
</gene>